<evidence type="ECO:0000313" key="10">
    <source>
        <dbReference type="EMBL" id="ATA93532.1"/>
    </source>
</evidence>
<evidence type="ECO:0000256" key="2">
    <source>
        <dbReference type="ARBA" id="ARBA00009212"/>
    </source>
</evidence>
<dbReference type="Proteomes" id="UP000243753">
    <property type="component" value="Chromosome"/>
</dbReference>
<evidence type="ECO:0000256" key="7">
    <source>
        <dbReference type="ARBA" id="ARBA00023136"/>
    </source>
</evidence>
<comment type="subcellular location">
    <subcellularLocation>
        <location evidence="1">Cell membrane</location>
        <topology evidence="1">Multi-pass membrane protein</topology>
    </subcellularLocation>
</comment>
<dbReference type="Pfam" id="PF04066">
    <property type="entry name" value="MrpF_PhaF"/>
    <property type="match status" value="1"/>
</dbReference>
<evidence type="ECO:0000256" key="3">
    <source>
        <dbReference type="ARBA" id="ARBA00022448"/>
    </source>
</evidence>
<evidence type="ECO:0000313" key="14">
    <source>
        <dbReference type="Proteomes" id="UP000243753"/>
    </source>
</evidence>
<keyword evidence="6 8" id="KW-1133">Transmembrane helix</keyword>
<protein>
    <submittedName>
        <fullName evidence="9">Cation:proton antiporter</fullName>
    </submittedName>
    <submittedName>
        <fullName evidence="11">PhaF2 protein</fullName>
    </submittedName>
</protein>
<evidence type="ECO:0000256" key="1">
    <source>
        <dbReference type="ARBA" id="ARBA00004651"/>
    </source>
</evidence>
<name>A0A0B7IR65_9FLAO</name>
<comment type="similarity">
    <text evidence="2">Belongs to the CPA3 antiporters (TC 2.A.63) subunit F family.</text>
</comment>
<proteinExistence type="inferred from homology"/>
<keyword evidence="3" id="KW-0813">Transport</keyword>
<dbReference type="AlphaFoldDB" id="A0A0B7IR65"/>
<evidence type="ECO:0000256" key="8">
    <source>
        <dbReference type="SAM" id="Phobius"/>
    </source>
</evidence>
<reference evidence="9" key="2">
    <citation type="journal article" date="2017" name="Genome Announc.">
        <title>Twelve Complete Reference Genomes of Clinical Isolates in the Capnocytophaga Genus.</title>
        <authorList>
            <person name="Villarma A."/>
            <person name="Gulvik C.A."/>
            <person name="Rowe L.A."/>
            <person name="Sheth M."/>
            <person name="Juieng P."/>
            <person name="Nicholson A.C."/>
            <person name="Loparev V.N."/>
            <person name="McQuiston J.R."/>
        </authorList>
    </citation>
    <scope>NUCLEOTIDE SEQUENCE</scope>
    <source>
        <strain evidence="10">H3936</strain>
        <strain evidence="9">H5594</strain>
    </source>
</reference>
<reference evidence="13 14" key="3">
    <citation type="submission" date="2017-06" db="EMBL/GenBank/DDBJ databases">
        <title>Capnocytophaga spp. assemblies.</title>
        <authorList>
            <person name="Gulvik C.A."/>
        </authorList>
    </citation>
    <scope>NUCLEOTIDE SEQUENCE [LARGE SCALE GENOMIC DNA]</scope>
    <source>
        <strain evidence="14">H3936</strain>
        <strain evidence="13">H5594</strain>
    </source>
</reference>
<gene>
    <name evidence="11" type="ORF">CCAN11_2450052</name>
    <name evidence="10" type="ORF">CGC54_03860</name>
    <name evidence="9" type="ORF">CGC56_03835</name>
</gene>
<dbReference type="PANTHER" id="PTHR34702">
    <property type="entry name" value="NA(+)/H(+) ANTIPORTER SUBUNIT F1"/>
    <property type="match status" value="1"/>
</dbReference>
<dbReference type="Proteomes" id="UP000243136">
    <property type="component" value="Chromosome"/>
</dbReference>
<reference evidence="11 12" key="1">
    <citation type="submission" date="2015-01" db="EMBL/GenBank/DDBJ databases">
        <authorList>
            <person name="MANFREDI Pablo"/>
        </authorList>
    </citation>
    <scope>NUCLEOTIDE SEQUENCE [LARGE SCALE GENOMIC DNA]</scope>
    <source>
        <strain evidence="11 12">Cc11</strain>
    </source>
</reference>
<dbReference type="EMBL" id="CP022388">
    <property type="protein sequence ID" value="ATA91373.1"/>
    <property type="molecule type" value="Genomic_DNA"/>
</dbReference>
<feature type="transmembrane region" description="Helical" evidence="8">
    <location>
        <begin position="6"/>
        <end position="24"/>
    </location>
</feature>
<dbReference type="GO" id="GO:0015385">
    <property type="term" value="F:sodium:proton antiporter activity"/>
    <property type="evidence" value="ECO:0007669"/>
    <property type="project" value="TreeGrafter"/>
</dbReference>
<dbReference type="PANTHER" id="PTHR34702:SF1">
    <property type="entry name" value="NA(+)_H(+) ANTIPORTER SUBUNIT F"/>
    <property type="match status" value="1"/>
</dbReference>
<evidence type="ECO:0000256" key="6">
    <source>
        <dbReference type="ARBA" id="ARBA00022989"/>
    </source>
</evidence>
<organism evidence="11 12">
    <name type="scientific">Capnocytophaga canimorsus</name>
    <dbReference type="NCBI Taxonomy" id="28188"/>
    <lineage>
        <taxon>Bacteria</taxon>
        <taxon>Pseudomonadati</taxon>
        <taxon>Bacteroidota</taxon>
        <taxon>Flavobacteriia</taxon>
        <taxon>Flavobacteriales</taxon>
        <taxon>Flavobacteriaceae</taxon>
        <taxon>Capnocytophaga</taxon>
    </lineage>
</organism>
<evidence type="ECO:0000313" key="11">
    <source>
        <dbReference type="EMBL" id="CEN52453.1"/>
    </source>
</evidence>
<dbReference type="GO" id="GO:0005886">
    <property type="term" value="C:plasma membrane"/>
    <property type="evidence" value="ECO:0007669"/>
    <property type="project" value="UniProtKB-SubCell"/>
</dbReference>
<accession>A0A0B7IR65</accession>
<keyword evidence="7 8" id="KW-0472">Membrane</keyword>
<keyword evidence="4" id="KW-1003">Cell membrane</keyword>
<dbReference type="RefSeq" id="WP_013997759.1">
    <property type="nucleotide sequence ID" value="NZ_BOQI01000001.1"/>
</dbReference>
<dbReference type="GeneID" id="69580164"/>
<evidence type="ECO:0000313" key="13">
    <source>
        <dbReference type="Proteomes" id="UP000243136"/>
    </source>
</evidence>
<evidence type="ECO:0000256" key="4">
    <source>
        <dbReference type="ARBA" id="ARBA00022475"/>
    </source>
</evidence>
<sequence>MDLQYFLTYIIMPILAFSALLIVVRFMKGPHLADRVVAVDLLFSVGTAIISIYSIISNHALFLDIATIFALIAFLSTVAFSYYLVKKSKND</sequence>
<evidence type="ECO:0000256" key="5">
    <source>
        <dbReference type="ARBA" id="ARBA00022692"/>
    </source>
</evidence>
<dbReference type="EMBL" id="CDOK01000163">
    <property type="protein sequence ID" value="CEN52453.1"/>
    <property type="molecule type" value="Genomic_DNA"/>
</dbReference>
<feature type="transmembrane region" description="Helical" evidence="8">
    <location>
        <begin position="62"/>
        <end position="85"/>
    </location>
</feature>
<evidence type="ECO:0000313" key="12">
    <source>
        <dbReference type="Proteomes" id="UP000039370"/>
    </source>
</evidence>
<dbReference type="EMBL" id="CP022389">
    <property type="protein sequence ID" value="ATA93532.1"/>
    <property type="molecule type" value="Genomic_DNA"/>
</dbReference>
<evidence type="ECO:0000313" key="9">
    <source>
        <dbReference type="EMBL" id="ATA91373.1"/>
    </source>
</evidence>
<keyword evidence="5 8" id="KW-0812">Transmembrane</keyword>
<dbReference type="OMA" id="MRGEIIE"/>
<dbReference type="NCBIfam" id="NF009243">
    <property type="entry name" value="PRK12599.1-2"/>
    <property type="match status" value="1"/>
</dbReference>
<dbReference type="Proteomes" id="UP000039370">
    <property type="component" value="Unassembled WGS sequence"/>
</dbReference>
<feature type="transmembrane region" description="Helical" evidence="8">
    <location>
        <begin position="36"/>
        <end position="56"/>
    </location>
</feature>
<dbReference type="InterPro" id="IPR007208">
    <property type="entry name" value="MrpF/PhaF-like"/>
</dbReference>